<dbReference type="EMBL" id="JABBNI010000010">
    <property type="protein sequence ID" value="NMM62075.1"/>
    <property type="molecule type" value="Genomic_DNA"/>
</dbReference>
<dbReference type="Proteomes" id="UP000537131">
    <property type="component" value="Unassembled WGS sequence"/>
</dbReference>
<comment type="caution">
    <text evidence="2">The sequence shown here is derived from an EMBL/GenBank/DDBJ whole genome shotgun (WGS) entry which is preliminary data.</text>
</comment>
<sequence>MLQTIREALKELFQIFLLWEVMTITIRFVLFRNIVGKHTLEKAIYRGMKRLLRYSIKGSKKLVLELQQKRQEQLNKEATHDNVIPFRKRA</sequence>
<evidence type="ECO:0000313" key="3">
    <source>
        <dbReference type="Proteomes" id="UP000537131"/>
    </source>
</evidence>
<gene>
    <name evidence="2" type="ORF">HBE96_05095</name>
</gene>
<reference evidence="2 3" key="1">
    <citation type="submission" date="2020-04" db="EMBL/GenBank/DDBJ databases">
        <authorList>
            <person name="Doyle D.A."/>
        </authorList>
    </citation>
    <scope>NUCLEOTIDE SEQUENCE [LARGE SCALE GENOMIC DNA]</scope>
    <source>
        <strain evidence="2 3">P21</strain>
    </source>
</reference>
<protein>
    <submittedName>
        <fullName evidence="2">Uncharacterized protein</fullName>
    </submittedName>
</protein>
<organism evidence="2 3">
    <name type="scientific">Clostridium muellerianum</name>
    <dbReference type="NCBI Taxonomy" id="2716538"/>
    <lineage>
        <taxon>Bacteria</taxon>
        <taxon>Bacillati</taxon>
        <taxon>Bacillota</taxon>
        <taxon>Clostridia</taxon>
        <taxon>Eubacteriales</taxon>
        <taxon>Clostridiaceae</taxon>
        <taxon>Clostridium</taxon>
    </lineage>
</organism>
<reference evidence="2 3" key="2">
    <citation type="submission" date="2020-06" db="EMBL/GenBank/DDBJ databases">
        <title>Complete Genome Sequence of Clostridium muelleri sp. nov. P21T, an Acid-Alcohol Producing Acetogen Isolated from Old Hay.</title>
        <authorList>
            <person name="Duncan K.E."/>
            <person name="Tanner R.S."/>
        </authorList>
    </citation>
    <scope>NUCLEOTIDE SEQUENCE [LARGE SCALE GENOMIC DNA]</scope>
    <source>
        <strain evidence="2 3">P21</strain>
    </source>
</reference>
<dbReference type="AlphaFoldDB" id="A0A7Y0EEN1"/>
<dbReference type="RefSeq" id="WP_169296682.1">
    <property type="nucleotide sequence ID" value="NZ_JABBNI010000010.1"/>
</dbReference>
<proteinExistence type="predicted"/>
<keyword evidence="1" id="KW-0472">Membrane</keyword>
<keyword evidence="1" id="KW-1133">Transmembrane helix</keyword>
<evidence type="ECO:0000256" key="1">
    <source>
        <dbReference type="SAM" id="Phobius"/>
    </source>
</evidence>
<feature type="transmembrane region" description="Helical" evidence="1">
    <location>
        <begin position="12"/>
        <end position="30"/>
    </location>
</feature>
<accession>A0A7Y0EEN1</accession>
<name>A0A7Y0EEN1_9CLOT</name>
<keyword evidence="1" id="KW-0812">Transmembrane</keyword>
<keyword evidence="3" id="KW-1185">Reference proteome</keyword>
<evidence type="ECO:0000313" key="2">
    <source>
        <dbReference type="EMBL" id="NMM62075.1"/>
    </source>
</evidence>